<feature type="domain" description="SEP" evidence="2">
    <location>
        <begin position="45"/>
        <end position="110"/>
    </location>
</feature>
<proteinExistence type="predicted"/>
<dbReference type="GO" id="GO:0005634">
    <property type="term" value="C:nucleus"/>
    <property type="evidence" value="ECO:0007669"/>
    <property type="project" value="TreeGrafter"/>
</dbReference>
<dbReference type="HOGENOM" id="CLU_1078358_0_0_1"/>
<dbReference type="GO" id="GO:0043161">
    <property type="term" value="P:proteasome-mediated ubiquitin-dependent protein catabolic process"/>
    <property type="evidence" value="ECO:0007669"/>
    <property type="project" value="TreeGrafter"/>
</dbReference>
<dbReference type="FunFam" id="3.30.420.210:FF:000002">
    <property type="entry name" value="UBX domain-containing protein 1"/>
    <property type="match status" value="2"/>
</dbReference>
<accession>A0A0C9TWB0</accession>
<dbReference type="Gene3D" id="3.30.420.210">
    <property type="entry name" value="SEP domain"/>
    <property type="match status" value="2"/>
</dbReference>
<dbReference type="OrthoDB" id="25887at2759"/>
<dbReference type="GO" id="GO:0007030">
    <property type="term" value="P:Golgi organization"/>
    <property type="evidence" value="ECO:0007669"/>
    <property type="project" value="TreeGrafter"/>
</dbReference>
<organism evidence="4 5">
    <name type="scientific">Sphaerobolus stellatus (strain SS14)</name>
    <dbReference type="NCBI Taxonomy" id="990650"/>
    <lineage>
        <taxon>Eukaryota</taxon>
        <taxon>Fungi</taxon>
        <taxon>Dikarya</taxon>
        <taxon>Basidiomycota</taxon>
        <taxon>Agaricomycotina</taxon>
        <taxon>Agaricomycetes</taxon>
        <taxon>Phallomycetidae</taxon>
        <taxon>Geastrales</taxon>
        <taxon>Sphaerobolaceae</taxon>
        <taxon>Sphaerobolus</taxon>
    </lineage>
</organism>
<dbReference type="GO" id="GO:0031468">
    <property type="term" value="P:nuclear membrane reassembly"/>
    <property type="evidence" value="ECO:0007669"/>
    <property type="project" value="TreeGrafter"/>
</dbReference>
<evidence type="ECO:0000259" key="2">
    <source>
        <dbReference type="PROSITE" id="PS51399"/>
    </source>
</evidence>
<feature type="domain" description="SEP" evidence="2">
    <location>
        <begin position="157"/>
        <end position="222"/>
    </location>
</feature>
<dbReference type="SUPFAM" id="SSF102848">
    <property type="entry name" value="NSFL1 (p97 ATPase) cofactor p47, SEP domain"/>
    <property type="match status" value="2"/>
</dbReference>
<dbReference type="InterPro" id="IPR012989">
    <property type="entry name" value="SEP_domain"/>
</dbReference>
<evidence type="ECO:0000313" key="3">
    <source>
        <dbReference type="EMBL" id="KIJ23877.1"/>
    </source>
</evidence>
<feature type="compositionally biased region" description="Low complexity" evidence="1">
    <location>
        <begin position="24"/>
        <end position="37"/>
    </location>
</feature>
<dbReference type="InterPro" id="IPR036241">
    <property type="entry name" value="NSFL1C_SEP_dom_sf"/>
</dbReference>
<dbReference type="EMBL" id="KN837197">
    <property type="protein sequence ID" value="KIJ34668.1"/>
    <property type="molecule type" value="Genomic_DNA"/>
</dbReference>
<keyword evidence="5" id="KW-1185">Reference proteome</keyword>
<reference evidence="4 5" key="1">
    <citation type="submission" date="2014-06" db="EMBL/GenBank/DDBJ databases">
        <title>Evolutionary Origins and Diversification of the Mycorrhizal Mutualists.</title>
        <authorList>
            <consortium name="DOE Joint Genome Institute"/>
            <consortium name="Mycorrhizal Genomics Consortium"/>
            <person name="Kohler A."/>
            <person name="Kuo A."/>
            <person name="Nagy L.G."/>
            <person name="Floudas D."/>
            <person name="Copeland A."/>
            <person name="Barry K.W."/>
            <person name="Cichocki N."/>
            <person name="Veneault-Fourrey C."/>
            <person name="LaButti K."/>
            <person name="Lindquist E.A."/>
            <person name="Lipzen A."/>
            <person name="Lundell T."/>
            <person name="Morin E."/>
            <person name="Murat C."/>
            <person name="Riley R."/>
            <person name="Ohm R."/>
            <person name="Sun H."/>
            <person name="Tunlid A."/>
            <person name="Henrissat B."/>
            <person name="Grigoriev I.V."/>
            <person name="Hibbett D.S."/>
            <person name="Martin F."/>
        </authorList>
    </citation>
    <scope>NUCLEOTIDE SEQUENCE [LARGE SCALE GENOMIC DNA]</scope>
    <source>
        <strain evidence="4 5">SS14</strain>
    </source>
</reference>
<dbReference type="PANTHER" id="PTHR23333">
    <property type="entry name" value="UBX DOMAIN CONTAINING PROTEIN"/>
    <property type="match status" value="1"/>
</dbReference>
<feature type="compositionally biased region" description="Basic and acidic residues" evidence="1">
    <location>
        <begin position="9"/>
        <end position="23"/>
    </location>
</feature>
<evidence type="ECO:0000256" key="1">
    <source>
        <dbReference type="SAM" id="MobiDB-lite"/>
    </source>
</evidence>
<sequence>MSSNISVENPDRRSGNNTDRDILPKAAEASAPAQPAAEEGDDQEVATRHITFWRDGFSVGDGALMRYDKPENSRILDGIANGYAPPEILDVRVGQLVELRVTRRLNEDYIPPPKCPLAHSAEKNTVESGKNTIVDILRKAAKAPAQPAAEEGDDQEVAKRRITFWRDGFSIGDGALMRYDKPENSRILDEINIGHAPPQILDVRVGQPVELKVFRRLNENYIPPLKRPLAHSAEKDAVEVTTVSYTSVLAKIFTTYLC</sequence>
<evidence type="ECO:0000313" key="5">
    <source>
        <dbReference type="Proteomes" id="UP000054279"/>
    </source>
</evidence>
<dbReference type="AlphaFoldDB" id="A0A0C9TWB0"/>
<dbReference type="GO" id="GO:0000045">
    <property type="term" value="P:autophagosome assembly"/>
    <property type="evidence" value="ECO:0007669"/>
    <property type="project" value="TreeGrafter"/>
</dbReference>
<dbReference type="GO" id="GO:0005829">
    <property type="term" value="C:cytosol"/>
    <property type="evidence" value="ECO:0007669"/>
    <property type="project" value="TreeGrafter"/>
</dbReference>
<dbReference type="Pfam" id="PF08059">
    <property type="entry name" value="SEP"/>
    <property type="match status" value="2"/>
</dbReference>
<feature type="region of interest" description="Disordered" evidence="1">
    <location>
        <begin position="1"/>
        <end position="44"/>
    </location>
</feature>
<gene>
    <name evidence="4" type="ORF">M422DRAFT_782811</name>
    <name evidence="3" type="ORF">M422DRAFT_786043</name>
</gene>
<evidence type="ECO:0000313" key="4">
    <source>
        <dbReference type="EMBL" id="KIJ34668.1"/>
    </source>
</evidence>
<dbReference type="Proteomes" id="UP000054279">
    <property type="component" value="Unassembled WGS sequence"/>
</dbReference>
<dbReference type="PROSITE" id="PS51399">
    <property type="entry name" value="SEP"/>
    <property type="match status" value="2"/>
</dbReference>
<protein>
    <recommendedName>
        <fullName evidence="2">SEP domain-containing protein</fullName>
    </recommendedName>
</protein>
<dbReference type="SMART" id="SM00553">
    <property type="entry name" value="SEP"/>
    <property type="match status" value="2"/>
</dbReference>
<dbReference type="PANTHER" id="PTHR23333:SF20">
    <property type="entry name" value="NSFL1 COFACTOR P47"/>
    <property type="match status" value="1"/>
</dbReference>
<dbReference type="EMBL" id="KN837572">
    <property type="protein sequence ID" value="KIJ23877.1"/>
    <property type="molecule type" value="Genomic_DNA"/>
</dbReference>
<dbReference type="GO" id="GO:0043130">
    <property type="term" value="F:ubiquitin binding"/>
    <property type="evidence" value="ECO:0007669"/>
    <property type="project" value="TreeGrafter"/>
</dbReference>
<dbReference type="GO" id="GO:0061025">
    <property type="term" value="P:membrane fusion"/>
    <property type="evidence" value="ECO:0007669"/>
    <property type="project" value="TreeGrafter"/>
</dbReference>
<name>A0A0C9TWB0_SPHS4</name>